<dbReference type="InterPro" id="IPR055170">
    <property type="entry name" value="GFO_IDH_MocA-like_dom"/>
</dbReference>
<dbReference type="SUPFAM" id="SSF51735">
    <property type="entry name" value="NAD(P)-binding Rossmann-fold domains"/>
    <property type="match status" value="1"/>
</dbReference>
<dbReference type="InterPro" id="IPR036291">
    <property type="entry name" value="NAD(P)-bd_dom_sf"/>
</dbReference>
<dbReference type="GO" id="GO:0000166">
    <property type="term" value="F:nucleotide binding"/>
    <property type="evidence" value="ECO:0007669"/>
    <property type="project" value="InterPro"/>
</dbReference>
<dbReference type="InterPro" id="IPR000683">
    <property type="entry name" value="Gfo/Idh/MocA-like_OxRdtase_N"/>
</dbReference>
<dbReference type="PANTHER" id="PTHR43054">
    <property type="match status" value="1"/>
</dbReference>
<feature type="domain" description="Gfo/Idh/MocA-like oxidoreductase N-terminal" evidence="1">
    <location>
        <begin position="2"/>
        <end position="119"/>
    </location>
</feature>
<dbReference type="Proteomes" id="UP000681414">
    <property type="component" value="Unassembled WGS sequence"/>
</dbReference>
<dbReference type="AlphaFoldDB" id="A0A942TK18"/>
<proteinExistence type="predicted"/>
<feature type="domain" description="GFO/IDH/MocA-like oxidoreductase" evidence="2">
    <location>
        <begin position="138"/>
        <end position="247"/>
    </location>
</feature>
<dbReference type="SUPFAM" id="SSF55347">
    <property type="entry name" value="Glyceraldehyde-3-phosphate dehydrogenase-like, C-terminal domain"/>
    <property type="match status" value="1"/>
</dbReference>
<dbReference type="Pfam" id="PF01408">
    <property type="entry name" value="GFO_IDH_MocA"/>
    <property type="match status" value="1"/>
</dbReference>
<dbReference type="Gene3D" id="3.30.360.10">
    <property type="entry name" value="Dihydrodipicolinate Reductase, domain 2"/>
    <property type="match status" value="1"/>
</dbReference>
<dbReference type="PANTHER" id="PTHR43054:SF1">
    <property type="entry name" value="SCYLLO-INOSITOL 2-DEHYDROGENASE (NADP(+)) IOLU"/>
    <property type="match status" value="1"/>
</dbReference>
<evidence type="ECO:0000259" key="1">
    <source>
        <dbReference type="Pfam" id="PF01408"/>
    </source>
</evidence>
<keyword evidence="4" id="KW-1185">Reference proteome</keyword>
<dbReference type="EMBL" id="JAGYPG010000004">
    <property type="protein sequence ID" value="MBS4197429.1"/>
    <property type="molecule type" value="Genomic_DNA"/>
</dbReference>
<organism evidence="3 4">
    <name type="scientific">Lederbergia citri</name>
    <dbReference type="NCBI Taxonomy" id="2833580"/>
    <lineage>
        <taxon>Bacteria</taxon>
        <taxon>Bacillati</taxon>
        <taxon>Bacillota</taxon>
        <taxon>Bacilli</taxon>
        <taxon>Bacillales</taxon>
        <taxon>Bacillaceae</taxon>
        <taxon>Lederbergia</taxon>
    </lineage>
</organism>
<accession>A0A942TK18</accession>
<evidence type="ECO:0000313" key="3">
    <source>
        <dbReference type="EMBL" id="MBS4197429.1"/>
    </source>
</evidence>
<protein>
    <submittedName>
        <fullName evidence="3">Gfo/Idh/MocA family oxidoreductase</fullName>
    </submittedName>
</protein>
<sequence>MIRFGIIGTNWITDELIRSAQHIADFQLTAIYSRTKEKGQEFAAKYGVNAVFTNIDEMAESDKLDAVYIASPNSFHAEQSITFLRHGKHVLCEKPIASNPAEVKKMIQTAKNHNVLLMEALKTTVLPNFKAIQENLHKIGKVRRFFANFSKYSSRYDAYREGNILNAFNPTFSNGSLMDLGIYCVYPLVVLFGEPKKIHANAVMLESGVDGSGSLILQYDNFEAVLTHSKIVNSYIPSEIQGEDGSIIIDEISTPENVEIKYRNGKLEKIGQPYTVPSMYYEVEEFINLIKSGTLESKVNSYENSLITAHILSEARKQIGLTYPADLV</sequence>
<reference evidence="3 4" key="1">
    <citation type="submission" date="2021-05" db="EMBL/GenBank/DDBJ databases">
        <title>Novel Bacillus species.</title>
        <authorList>
            <person name="Liu G."/>
        </authorList>
    </citation>
    <scope>NUCLEOTIDE SEQUENCE [LARGE SCALE GENOMIC DNA]</scope>
    <source>
        <strain evidence="4">FJAT-49780</strain>
    </source>
</reference>
<gene>
    <name evidence="3" type="ORF">KHA97_20500</name>
</gene>
<evidence type="ECO:0000313" key="4">
    <source>
        <dbReference type="Proteomes" id="UP000681414"/>
    </source>
</evidence>
<name>A0A942TK18_9BACI</name>
<evidence type="ECO:0000259" key="2">
    <source>
        <dbReference type="Pfam" id="PF22725"/>
    </source>
</evidence>
<dbReference type="RefSeq" id="WP_213126655.1">
    <property type="nucleotide sequence ID" value="NZ_JAGYPG010000004.1"/>
</dbReference>
<dbReference type="Gene3D" id="3.40.50.720">
    <property type="entry name" value="NAD(P)-binding Rossmann-like Domain"/>
    <property type="match status" value="1"/>
</dbReference>
<comment type="caution">
    <text evidence="3">The sequence shown here is derived from an EMBL/GenBank/DDBJ whole genome shotgun (WGS) entry which is preliminary data.</text>
</comment>
<dbReference type="Pfam" id="PF22725">
    <property type="entry name" value="GFO_IDH_MocA_C3"/>
    <property type="match status" value="1"/>
</dbReference>